<dbReference type="Pfam" id="PF13847">
    <property type="entry name" value="Methyltransf_31"/>
    <property type="match status" value="1"/>
</dbReference>
<proteinExistence type="predicted"/>
<evidence type="ECO:0000313" key="5">
    <source>
        <dbReference type="Proteomes" id="UP000019678"/>
    </source>
</evidence>
<dbReference type="RefSeq" id="WP_052375165.1">
    <property type="nucleotide sequence ID" value="NZ_ASRX01000019.1"/>
</dbReference>
<dbReference type="PROSITE" id="PS51257">
    <property type="entry name" value="PROKAR_LIPOPROTEIN"/>
    <property type="match status" value="1"/>
</dbReference>
<dbReference type="PANTHER" id="PTHR43861">
    <property type="entry name" value="TRANS-ACONITATE 2-METHYLTRANSFERASE-RELATED"/>
    <property type="match status" value="1"/>
</dbReference>
<protein>
    <recommendedName>
        <fullName evidence="3">Methyltransferase domain-containing protein</fullName>
    </recommendedName>
</protein>
<dbReference type="Proteomes" id="UP000019678">
    <property type="component" value="Unassembled WGS sequence"/>
</dbReference>
<feature type="region of interest" description="Disordered" evidence="1">
    <location>
        <begin position="28"/>
        <end position="85"/>
    </location>
</feature>
<dbReference type="InterPro" id="IPR029063">
    <property type="entry name" value="SAM-dependent_MTases_sf"/>
</dbReference>
<evidence type="ECO:0000256" key="2">
    <source>
        <dbReference type="SAM" id="SignalP"/>
    </source>
</evidence>
<feature type="chain" id="PRO_5001500357" description="Methyltransferase domain-containing protein" evidence="2">
    <location>
        <begin position="25"/>
        <end position="275"/>
    </location>
</feature>
<evidence type="ECO:0000313" key="4">
    <source>
        <dbReference type="EMBL" id="EYF05954.1"/>
    </source>
</evidence>
<dbReference type="eggNOG" id="COG4798">
    <property type="taxonomic scope" value="Bacteria"/>
</dbReference>
<sequence>MTKRRGPSFPFALVRALALAFAVAAGSCSQKSAPAPAPPPADAVEARGAARESERAGEHAPGHHEHPREEAPRDRGRTPAPTMSYLGADWLTRPERIEEEQPEKMLDALGIRRGMVVADIGAGVGYHALRIATRVGPEGRVYATDIQPEMLDMLRKSVREQGLGNVTAVLSTDAATGLPRGAIDLALMVDVFHELSAPERFLAGLKENLKGEGRLALVEFRGEDPSVPIREEHKMTAAQVIRELDAAGFRLVERHEFLPWQHILIFAKTAPRSAP</sequence>
<dbReference type="Gene3D" id="3.40.50.150">
    <property type="entry name" value="Vaccinia Virus protein VP39"/>
    <property type="match status" value="1"/>
</dbReference>
<reference evidence="4 5" key="1">
    <citation type="submission" date="2013-05" db="EMBL/GenBank/DDBJ databases">
        <title>Genome assembly of Chondromyces apiculatus DSM 436.</title>
        <authorList>
            <person name="Sharma G."/>
            <person name="Khatri I."/>
            <person name="Kaur C."/>
            <person name="Mayilraj S."/>
            <person name="Subramanian S."/>
        </authorList>
    </citation>
    <scope>NUCLEOTIDE SEQUENCE [LARGE SCALE GENOMIC DNA]</scope>
    <source>
        <strain evidence="4 5">DSM 436</strain>
    </source>
</reference>
<dbReference type="STRING" id="1192034.CAP_2413"/>
<name>A0A017T9N9_9BACT</name>
<dbReference type="CDD" id="cd02440">
    <property type="entry name" value="AdoMet_MTases"/>
    <property type="match status" value="1"/>
</dbReference>
<dbReference type="InterPro" id="IPR025714">
    <property type="entry name" value="Methyltranfer_dom"/>
</dbReference>
<keyword evidence="2" id="KW-0732">Signal</keyword>
<feature type="signal peptide" evidence="2">
    <location>
        <begin position="1"/>
        <end position="24"/>
    </location>
</feature>
<gene>
    <name evidence="4" type="ORF">CAP_2413</name>
</gene>
<feature type="compositionally biased region" description="Basic and acidic residues" evidence="1">
    <location>
        <begin position="44"/>
        <end position="77"/>
    </location>
</feature>
<evidence type="ECO:0000259" key="3">
    <source>
        <dbReference type="Pfam" id="PF13847"/>
    </source>
</evidence>
<organism evidence="4 5">
    <name type="scientific">Chondromyces apiculatus DSM 436</name>
    <dbReference type="NCBI Taxonomy" id="1192034"/>
    <lineage>
        <taxon>Bacteria</taxon>
        <taxon>Pseudomonadati</taxon>
        <taxon>Myxococcota</taxon>
        <taxon>Polyangia</taxon>
        <taxon>Polyangiales</taxon>
        <taxon>Polyangiaceae</taxon>
        <taxon>Chondromyces</taxon>
    </lineage>
</organism>
<accession>A0A017T9N9</accession>
<dbReference type="AlphaFoldDB" id="A0A017T9N9"/>
<dbReference type="SUPFAM" id="SSF53335">
    <property type="entry name" value="S-adenosyl-L-methionine-dependent methyltransferases"/>
    <property type="match status" value="1"/>
</dbReference>
<feature type="domain" description="Methyltransferase" evidence="3">
    <location>
        <begin position="112"/>
        <end position="222"/>
    </location>
</feature>
<dbReference type="EMBL" id="ASRX01000019">
    <property type="protein sequence ID" value="EYF05954.1"/>
    <property type="molecule type" value="Genomic_DNA"/>
</dbReference>
<comment type="caution">
    <text evidence="4">The sequence shown here is derived from an EMBL/GenBank/DDBJ whole genome shotgun (WGS) entry which is preliminary data.</text>
</comment>
<evidence type="ECO:0000256" key="1">
    <source>
        <dbReference type="SAM" id="MobiDB-lite"/>
    </source>
</evidence>
<keyword evidence="5" id="KW-1185">Reference proteome</keyword>